<dbReference type="RefSeq" id="WP_140160638.1">
    <property type="nucleotide sequence ID" value="NZ_MSSW01000076.1"/>
</dbReference>
<gene>
    <name evidence="5" type="ORF">C8N25_12416</name>
</gene>
<dbReference type="Gene3D" id="2.60.120.260">
    <property type="entry name" value="Galactose-binding domain-like"/>
    <property type="match status" value="1"/>
</dbReference>
<sequence>MYTSDFRFLSRGVVTQLLVILVLFLSLIACTSSEDKSVTSLSEEEFLNPSTEYRPLALWTWLNGYVDTTQLVYELEQMKSKGMRGALIWDLGALMDSKKLIPEGSAMLGEESLKYFSQALITAEELDLDLGWVASSSWNAGGPWVAEEDASKEVTSSSQLVKGPSKQKIFISQPESKRESATQFTLVSTMAVPHSEEKTIDYRNAKLIPLDEFIKEGQYLDWAVPNGSWDILSFFISNTGQNLVVPSPNSSGLIIDHLSKSATKKYFDSIFQKLAPIQTSDRHLKFFMLDSYEVWPATDWTPSFLEAFRLKYEYDPLPYLPLLQGYTSQDTQLADRFLGDYRRLVSDMMIANHFAQSVEIAEKHSVEMLVEAGHGGHPRVDPLKALGNSHIPMGEFWNRQRHWVTKEAASAAHIYGKNVVAAESLTGWNHWQHGPTDFKQLIDIAFCEGLNQIVFHTFSHNPAIAGKPGFVYHAGEHINVNATWWEMARPFMDYIARSSYLLRQGKYVADVLLYYGDDAPNLVPPRRMDPNYTPDMPGIFPSYFYDESMCPHCGMPKPINPGSLPGFQYDYINEDVITTTIETENGNLVLPHGQSYKVMVLPDREDISLEVLKRLEKLVFNGAVVIGRRPERTTSLKNYPDSDEEVKTIADKIWGNCDGKKITSNRYGKGIIYWGKSVHEVLEELAIHQDFEVKNIDNHDLHIDYVHRKSENEDIYFVSNSSQRQENITGVFRVDANLKPELWDAESGLIQRDVKYSKVNNGLQIDLILDPLASRFIIFRKNTTGINDVGMYYDLQSGFQEKQKSEEGEHTIDISTQWNISFKPAMGGPKSVKLDKLVSWSDLEEEGAKYYAGSANYSRDFTVNKESLSSEIEAFVTFDDVQEMAQVYVNGNDCGVVWLPPYTTRITPYLKEGTNTITVKVINTWNNRIVGDLRDGDKNPYTQTNAKIKFNKDSPLLPSGLMGKSQIRFFNK</sequence>
<dbReference type="Proteomes" id="UP000256405">
    <property type="component" value="Unassembled WGS sequence"/>
</dbReference>
<dbReference type="AlphaFoldDB" id="A0A3E0DK60"/>
<comment type="caution">
    <text evidence="5">The sequence shown here is derived from an EMBL/GenBank/DDBJ whole genome shotgun (WGS) entry which is preliminary data.</text>
</comment>
<keyword evidence="2" id="KW-0732">Signal</keyword>
<accession>A0A3E0DK60</accession>
<reference evidence="5 6" key="1">
    <citation type="submission" date="2018-08" db="EMBL/GenBank/DDBJ databases">
        <title>Genomic Encyclopedia of Archaeal and Bacterial Type Strains, Phase II (KMG-II): from individual species to whole genera.</title>
        <authorList>
            <person name="Goeker M."/>
        </authorList>
    </citation>
    <scope>NUCLEOTIDE SEQUENCE [LARGE SCALE GENOMIC DNA]</scope>
    <source>
        <strain evidence="5 6">DSM 15986</strain>
    </source>
</reference>
<dbReference type="SUPFAM" id="SSF49785">
    <property type="entry name" value="Galactose-binding domain-like"/>
    <property type="match status" value="1"/>
</dbReference>
<organism evidence="5 6">
    <name type="scientific">Algoriphagus antarcticus</name>
    <dbReference type="NCBI Taxonomy" id="238540"/>
    <lineage>
        <taxon>Bacteria</taxon>
        <taxon>Pseudomonadati</taxon>
        <taxon>Bacteroidota</taxon>
        <taxon>Cytophagia</taxon>
        <taxon>Cytophagales</taxon>
        <taxon>Cyclobacteriaceae</taxon>
        <taxon>Algoriphagus</taxon>
    </lineage>
</organism>
<dbReference type="EMBL" id="QUNF01000024">
    <property type="protein sequence ID" value="REG81860.1"/>
    <property type="molecule type" value="Genomic_DNA"/>
</dbReference>
<dbReference type="PROSITE" id="PS51257">
    <property type="entry name" value="PROKAR_LIPOPROTEIN"/>
    <property type="match status" value="1"/>
</dbReference>
<protein>
    <submittedName>
        <fullName evidence="5">Glycosyl hydrolase family 2</fullName>
    </submittedName>
</protein>
<evidence type="ECO:0000313" key="6">
    <source>
        <dbReference type="Proteomes" id="UP000256405"/>
    </source>
</evidence>
<evidence type="ECO:0000256" key="2">
    <source>
        <dbReference type="ARBA" id="ARBA00022729"/>
    </source>
</evidence>
<dbReference type="InterPro" id="IPR008979">
    <property type="entry name" value="Galactose-bd-like_sf"/>
</dbReference>
<dbReference type="Pfam" id="PF17132">
    <property type="entry name" value="Glyco_hydro_106"/>
    <property type="match status" value="2"/>
</dbReference>
<keyword evidence="3 5" id="KW-0378">Hydrolase</keyword>
<evidence type="ECO:0000313" key="5">
    <source>
        <dbReference type="EMBL" id="REG81860.1"/>
    </source>
</evidence>
<dbReference type="NCBIfam" id="NF045579">
    <property type="entry name" value="rhamnoside_JR"/>
    <property type="match status" value="1"/>
</dbReference>
<keyword evidence="6" id="KW-1185">Reference proteome</keyword>
<evidence type="ECO:0000259" key="4">
    <source>
        <dbReference type="Pfam" id="PF02837"/>
    </source>
</evidence>
<feature type="domain" description="Glycosyl hydrolases family 2 sugar binding" evidence="4">
    <location>
        <begin position="847"/>
        <end position="928"/>
    </location>
</feature>
<dbReference type="GO" id="GO:0004553">
    <property type="term" value="F:hydrolase activity, hydrolyzing O-glycosyl compounds"/>
    <property type="evidence" value="ECO:0007669"/>
    <property type="project" value="InterPro"/>
</dbReference>
<comment type="similarity">
    <text evidence="1">Belongs to the glycosyl hydrolase 2 family.</text>
</comment>
<proteinExistence type="inferred from homology"/>
<dbReference type="GO" id="GO:0005975">
    <property type="term" value="P:carbohydrate metabolic process"/>
    <property type="evidence" value="ECO:0007669"/>
    <property type="project" value="InterPro"/>
</dbReference>
<evidence type="ECO:0000256" key="3">
    <source>
        <dbReference type="ARBA" id="ARBA00022801"/>
    </source>
</evidence>
<evidence type="ECO:0000256" key="1">
    <source>
        <dbReference type="ARBA" id="ARBA00007401"/>
    </source>
</evidence>
<dbReference type="InterPro" id="IPR006104">
    <property type="entry name" value="Glyco_hydro_2_N"/>
</dbReference>
<dbReference type="OrthoDB" id="9761519at2"/>
<dbReference type="PANTHER" id="PTHR43817:SF1">
    <property type="entry name" value="HYDROLASE, FAMILY 43, PUTATIVE (AFU_ORTHOLOGUE AFUA_3G01660)-RELATED"/>
    <property type="match status" value="1"/>
</dbReference>
<name>A0A3E0DK60_9BACT</name>
<dbReference type="Pfam" id="PF02837">
    <property type="entry name" value="Glyco_hydro_2_N"/>
    <property type="match status" value="1"/>
</dbReference>
<dbReference type="PANTHER" id="PTHR43817">
    <property type="entry name" value="GLYCOSYL HYDROLASE"/>
    <property type="match status" value="1"/>
</dbReference>